<dbReference type="InterPro" id="IPR029056">
    <property type="entry name" value="Ribokinase-like"/>
</dbReference>
<gene>
    <name evidence="8" type="ORF">ACFFUT_02975</name>
</gene>
<dbReference type="InterPro" id="IPR011611">
    <property type="entry name" value="PfkB_dom"/>
</dbReference>
<sequence length="306" mass="32581">MILCCGEALIDMLPGALADGNIGFAAHPGGAALNTAIALGRLGATVGLFAGVSNDLFGKKLTCALDDSHVTQNYLVRSDRPTTLAFVELSNGNAQYAFYDENTAGRMLAPDNLPNLNDVDALLLGGISLVEEPCGSTFEALMQHESSRHVTMIDLNIRPSFIQDEHAYRMRIDRMVSMADIVKVSDEDLQWLDDNTDSEIFARSLLEKGPELVCLTQGDKGVTAYRKNGKIHVPSQNVAVADTVGAGDTFNAGMLAELQSSGALTKKNIANLKPAEIEAALTLGVLAAAITVSRAGANPPWRKELP</sequence>
<evidence type="ECO:0000256" key="2">
    <source>
        <dbReference type="ARBA" id="ARBA00022679"/>
    </source>
</evidence>
<proteinExistence type="inferred from homology"/>
<keyword evidence="5" id="KW-0067">ATP-binding</keyword>
<dbReference type="InterPro" id="IPR002139">
    <property type="entry name" value="Ribo/fructo_kinase"/>
</dbReference>
<dbReference type="PRINTS" id="PR00990">
    <property type="entry name" value="RIBOKINASE"/>
</dbReference>
<dbReference type="PROSITE" id="PS00584">
    <property type="entry name" value="PFKB_KINASES_2"/>
    <property type="match status" value="1"/>
</dbReference>
<evidence type="ECO:0000256" key="5">
    <source>
        <dbReference type="ARBA" id="ARBA00022840"/>
    </source>
</evidence>
<protein>
    <submittedName>
        <fullName evidence="8">Carbohydrate kinase</fullName>
        <ecNumber evidence="8">2.7.1.-</ecNumber>
    </submittedName>
</protein>
<dbReference type="RefSeq" id="WP_213887367.1">
    <property type="nucleotide sequence ID" value="NZ_JAGFNU010000001.1"/>
</dbReference>
<dbReference type="Proteomes" id="UP001589683">
    <property type="component" value="Unassembled WGS sequence"/>
</dbReference>
<evidence type="ECO:0000256" key="3">
    <source>
        <dbReference type="ARBA" id="ARBA00022741"/>
    </source>
</evidence>
<dbReference type="PANTHER" id="PTHR43085">
    <property type="entry name" value="HEXOKINASE FAMILY MEMBER"/>
    <property type="match status" value="1"/>
</dbReference>
<accession>A0ABV5JBC6</accession>
<keyword evidence="4 6" id="KW-0418">Kinase</keyword>
<dbReference type="Pfam" id="PF00294">
    <property type="entry name" value="PfkB"/>
    <property type="match status" value="1"/>
</dbReference>
<dbReference type="InterPro" id="IPR050306">
    <property type="entry name" value="PfkB_Carbo_kinase"/>
</dbReference>
<name>A0ABV5JBC6_9RHOB</name>
<organism evidence="8 9">
    <name type="scientific">Pseudohalocynthiibacter aestuariivivens</name>
    <dbReference type="NCBI Taxonomy" id="1591409"/>
    <lineage>
        <taxon>Bacteria</taxon>
        <taxon>Pseudomonadati</taxon>
        <taxon>Pseudomonadota</taxon>
        <taxon>Alphaproteobacteria</taxon>
        <taxon>Rhodobacterales</taxon>
        <taxon>Paracoccaceae</taxon>
        <taxon>Pseudohalocynthiibacter</taxon>
    </lineage>
</organism>
<dbReference type="EC" id="2.7.1.-" evidence="8"/>
<evidence type="ECO:0000256" key="6">
    <source>
        <dbReference type="RuleBase" id="RU003704"/>
    </source>
</evidence>
<comment type="similarity">
    <text evidence="1 6">Belongs to the carbohydrate kinase PfkB family.</text>
</comment>
<dbReference type="EMBL" id="JBHMEA010000007">
    <property type="protein sequence ID" value="MFB9230749.1"/>
    <property type="molecule type" value="Genomic_DNA"/>
</dbReference>
<keyword evidence="2 6" id="KW-0808">Transferase</keyword>
<evidence type="ECO:0000256" key="1">
    <source>
        <dbReference type="ARBA" id="ARBA00010688"/>
    </source>
</evidence>
<dbReference type="PANTHER" id="PTHR43085:SF1">
    <property type="entry name" value="PSEUDOURIDINE KINASE-RELATED"/>
    <property type="match status" value="1"/>
</dbReference>
<evidence type="ECO:0000259" key="7">
    <source>
        <dbReference type="Pfam" id="PF00294"/>
    </source>
</evidence>
<keyword evidence="9" id="KW-1185">Reference proteome</keyword>
<dbReference type="SUPFAM" id="SSF53613">
    <property type="entry name" value="Ribokinase-like"/>
    <property type="match status" value="1"/>
</dbReference>
<evidence type="ECO:0000256" key="4">
    <source>
        <dbReference type="ARBA" id="ARBA00022777"/>
    </source>
</evidence>
<evidence type="ECO:0000313" key="8">
    <source>
        <dbReference type="EMBL" id="MFB9230749.1"/>
    </source>
</evidence>
<dbReference type="Gene3D" id="3.40.1190.20">
    <property type="match status" value="1"/>
</dbReference>
<dbReference type="GO" id="GO:0016301">
    <property type="term" value="F:kinase activity"/>
    <property type="evidence" value="ECO:0007669"/>
    <property type="project" value="UniProtKB-KW"/>
</dbReference>
<reference evidence="8 9" key="1">
    <citation type="submission" date="2024-09" db="EMBL/GenBank/DDBJ databases">
        <authorList>
            <person name="Sun Q."/>
            <person name="Mori K."/>
        </authorList>
    </citation>
    <scope>NUCLEOTIDE SEQUENCE [LARGE SCALE GENOMIC DNA]</scope>
    <source>
        <strain evidence="8 9">CECT 8726</strain>
    </source>
</reference>
<dbReference type="InterPro" id="IPR002173">
    <property type="entry name" value="Carboh/pur_kinase_PfkB_CS"/>
</dbReference>
<feature type="domain" description="Carbohydrate kinase PfkB" evidence="7">
    <location>
        <begin position="23"/>
        <end position="301"/>
    </location>
</feature>
<evidence type="ECO:0000313" key="9">
    <source>
        <dbReference type="Proteomes" id="UP001589683"/>
    </source>
</evidence>
<dbReference type="CDD" id="cd01167">
    <property type="entry name" value="bac_FRK"/>
    <property type="match status" value="1"/>
</dbReference>
<keyword evidence="3" id="KW-0547">Nucleotide-binding</keyword>
<comment type="caution">
    <text evidence="8">The sequence shown here is derived from an EMBL/GenBank/DDBJ whole genome shotgun (WGS) entry which is preliminary data.</text>
</comment>